<evidence type="ECO:0000256" key="2">
    <source>
        <dbReference type="ARBA" id="ARBA00022801"/>
    </source>
</evidence>
<dbReference type="InterPro" id="IPR029052">
    <property type="entry name" value="Metallo-depent_PP-like"/>
</dbReference>
<protein>
    <submittedName>
        <fullName evidence="6">Calcineurin-like phosphoesterase</fullName>
    </submittedName>
</protein>
<dbReference type="InterPro" id="IPR004843">
    <property type="entry name" value="Calcineurin-like_PHP"/>
</dbReference>
<keyword evidence="1" id="KW-0479">Metal-binding</keyword>
<gene>
    <name evidence="6" type="ORF">BECKLFY1418A_GA0070994_101351</name>
</gene>
<organism evidence="6">
    <name type="scientific">Candidatus Kentrum sp. LFY</name>
    <dbReference type="NCBI Taxonomy" id="2126342"/>
    <lineage>
        <taxon>Bacteria</taxon>
        <taxon>Pseudomonadati</taxon>
        <taxon>Pseudomonadota</taxon>
        <taxon>Gammaproteobacteria</taxon>
        <taxon>Candidatus Kentrum</taxon>
    </lineage>
</organism>
<feature type="domain" description="Calcineurin-like phosphoesterase" evidence="5">
    <location>
        <begin position="91"/>
        <end position="299"/>
    </location>
</feature>
<evidence type="ECO:0000256" key="3">
    <source>
        <dbReference type="ARBA" id="ARBA00023004"/>
    </source>
</evidence>
<evidence type="ECO:0000313" key="6">
    <source>
        <dbReference type="EMBL" id="VFJ90890.1"/>
    </source>
</evidence>
<dbReference type="InterPro" id="IPR050884">
    <property type="entry name" value="CNP_phosphodiesterase-III"/>
</dbReference>
<evidence type="ECO:0000256" key="4">
    <source>
        <dbReference type="ARBA" id="ARBA00025742"/>
    </source>
</evidence>
<reference evidence="6" key="1">
    <citation type="submission" date="2019-02" db="EMBL/GenBank/DDBJ databases">
        <authorList>
            <person name="Gruber-Vodicka R. H."/>
            <person name="Seah K. B. B."/>
        </authorList>
    </citation>
    <scope>NUCLEOTIDE SEQUENCE</scope>
    <source>
        <strain evidence="6">BECK_M6</strain>
    </source>
</reference>
<dbReference type="AlphaFoldDB" id="A0A450UEB3"/>
<proteinExistence type="inferred from homology"/>
<dbReference type="GO" id="GO:0046872">
    <property type="term" value="F:metal ion binding"/>
    <property type="evidence" value="ECO:0007669"/>
    <property type="project" value="UniProtKB-KW"/>
</dbReference>
<keyword evidence="3" id="KW-0408">Iron</keyword>
<evidence type="ECO:0000256" key="1">
    <source>
        <dbReference type="ARBA" id="ARBA00022723"/>
    </source>
</evidence>
<dbReference type="PANTHER" id="PTHR42988">
    <property type="entry name" value="PHOSPHOHYDROLASE"/>
    <property type="match status" value="1"/>
</dbReference>
<name>A0A450UEB3_9GAMM</name>
<evidence type="ECO:0000259" key="5">
    <source>
        <dbReference type="Pfam" id="PF00149"/>
    </source>
</evidence>
<dbReference type="SUPFAM" id="SSF56300">
    <property type="entry name" value="Metallo-dependent phosphatases"/>
    <property type="match status" value="1"/>
</dbReference>
<dbReference type="Pfam" id="PF00149">
    <property type="entry name" value="Metallophos"/>
    <property type="match status" value="1"/>
</dbReference>
<dbReference type="EMBL" id="CAADFH010000013">
    <property type="protein sequence ID" value="VFJ90890.1"/>
    <property type="molecule type" value="Genomic_DNA"/>
</dbReference>
<dbReference type="Gene3D" id="3.60.21.10">
    <property type="match status" value="1"/>
</dbReference>
<keyword evidence="2" id="KW-0378">Hydrolase</keyword>
<sequence length="343" mass="38610">MRHPREDYNRRVPCVDGSIPENEPVFLLRGQDRFAADALRAYAELVGDASPRVTKMAREWAYEIDQWPRKKTPDLPDPSRQAIDPAHGGKTLLHISDLHIGRDGDSETVVERLLAHLEKDYPDAHLFVTGDLTHSGGIHQYDRVAELLWPFRGRISMAPGNHDYAVDGRSIFFSKKSMHRFEEILTRPFGLQGSYLDRNAPVMADHVDDGFLSIGIDSNLETIDPFDFSRGRVEEPQISLMRQELNNPCYDGHFKVVYLHHRPYPFTGIREKIAGLDGKEDFLDAARGADLVLYGHGHCAEKFVDEGKTGLMVAAPPAFEGRYVEIVVDGRATDAKFHIIPGA</sequence>
<comment type="similarity">
    <text evidence="4">Belongs to the cyclic nucleotide phosphodiesterase class-III family.</text>
</comment>
<dbReference type="GO" id="GO:0016787">
    <property type="term" value="F:hydrolase activity"/>
    <property type="evidence" value="ECO:0007669"/>
    <property type="project" value="UniProtKB-KW"/>
</dbReference>
<dbReference type="PANTHER" id="PTHR42988:SF2">
    <property type="entry name" value="CYCLIC NUCLEOTIDE PHOSPHODIESTERASE CBUA0032-RELATED"/>
    <property type="match status" value="1"/>
</dbReference>
<accession>A0A450UEB3</accession>